<dbReference type="EMBL" id="CP031310">
    <property type="protein sequence ID" value="QCC51185.1"/>
    <property type="molecule type" value="Genomic_DNA"/>
</dbReference>
<gene>
    <name evidence="2" type="ORF">DV733_07990</name>
</gene>
<dbReference type="GeneID" id="39847798"/>
<dbReference type="RefSeq" id="WP_049995202.1">
    <property type="nucleotide sequence ID" value="NZ_CP031310.1"/>
</dbReference>
<sequence>MRQFSAEYLETTREGMWADSRDALADLELETRERVLDVGCGTGELTRVLRAETPGSVVGCDADSELLAHLDPPRVLGDATRLPFYEDAFDLAVCQALLINLPEPAAAVEELCRVSSELVAAIEPDNSAVTVDSTVEAEPALARRARRHYLAGVETDVAMGADTRRLFEDAGLTDVRTQRYDHERTVEPPYSEQALEAARRKVTGDGLASNRAEIVAGDSAESYERLRERWREMGRSVVEQMQAEEYRRREVVPFYVTVGRV</sequence>
<dbReference type="SUPFAM" id="SSF53335">
    <property type="entry name" value="S-adenosyl-L-methionine-dependent methyltransferases"/>
    <property type="match status" value="1"/>
</dbReference>
<reference evidence="2 3" key="1">
    <citation type="journal article" date="2019" name="Nat. Commun.">
        <title>A new type of DNA phosphorothioation-based antiviral system in archaea.</title>
        <authorList>
            <person name="Xiong L."/>
            <person name="Liu S."/>
            <person name="Chen S."/>
            <person name="Xiao Y."/>
            <person name="Zhu B."/>
            <person name="Gao Y."/>
            <person name="Zhang Y."/>
            <person name="Chen B."/>
            <person name="Luo J."/>
            <person name="Deng Z."/>
            <person name="Chen X."/>
            <person name="Wang L."/>
            <person name="Chen S."/>
        </authorList>
    </citation>
    <scope>NUCLEOTIDE SEQUENCE [LARGE SCALE GENOMIC DNA]</scope>
    <source>
        <strain evidence="2 3">CBA1105</strain>
    </source>
</reference>
<dbReference type="GO" id="GO:0032259">
    <property type="term" value="P:methylation"/>
    <property type="evidence" value="ECO:0007669"/>
    <property type="project" value="UniProtKB-KW"/>
</dbReference>
<proteinExistence type="predicted"/>
<dbReference type="GO" id="GO:0008757">
    <property type="term" value="F:S-adenosylmethionine-dependent methyltransferase activity"/>
    <property type="evidence" value="ECO:0007669"/>
    <property type="project" value="InterPro"/>
</dbReference>
<dbReference type="STRING" id="1457250.GCA_000755225_01307"/>
<evidence type="ECO:0000313" key="2">
    <source>
        <dbReference type="EMBL" id="QCC51185.1"/>
    </source>
</evidence>
<keyword evidence="2" id="KW-0489">Methyltransferase</keyword>
<feature type="domain" description="Methyltransferase type 11" evidence="1">
    <location>
        <begin position="36"/>
        <end position="114"/>
    </location>
</feature>
<accession>A0A4D6HC60</accession>
<dbReference type="KEGG" id="hsn:DV733_07990"/>
<dbReference type="Pfam" id="PF08241">
    <property type="entry name" value="Methyltransf_11"/>
    <property type="match status" value="1"/>
</dbReference>
<dbReference type="Proteomes" id="UP000296706">
    <property type="component" value="Chromosome"/>
</dbReference>
<dbReference type="PANTHER" id="PTHR43591">
    <property type="entry name" value="METHYLTRANSFERASE"/>
    <property type="match status" value="1"/>
</dbReference>
<protein>
    <submittedName>
        <fullName evidence="2">Class I SAM-dependent methyltransferase</fullName>
    </submittedName>
</protein>
<dbReference type="Gene3D" id="3.40.50.150">
    <property type="entry name" value="Vaccinia Virus protein VP39"/>
    <property type="match status" value="1"/>
</dbReference>
<dbReference type="InterPro" id="IPR029063">
    <property type="entry name" value="SAM-dependent_MTases_sf"/>
</dbReference>
<name>A0A4D6HC60_9EURY</name>
<keyword evidence="2" id="KW-0808">Transferase</keyword>
<organism evidence="2 3">
    <name type="scientific">Halapricum salinum</name>
    <dbReference type="NCBI Taxonomy" id="1457250"/>
    <lineage>
        <taxon>Archaea</taxon>
        <taxon>Methanobacteriati</taxon>
        <taxon>Methanobacteriota</taxon>
        <taxon>Stenosarchaea group</taxon>
        <taxon>Halobacteria</taxon>
        <taxon>Halobacteriales</taxon>
        <taxon>Haloarculaceae</taxon>
        <taxon>Halapricum</taxon>
    </lineage>
</organism>
<evidence type="ECO:0000259" key="1">
    <source>
        <dbReference type="Pfam" id="PF08241"/>
    </source>
</evidence>
<dbReference type="OrthoDB" id="142890at2157"/>
<dbReference type="CDD" id="cd02440">
    <property type="entry name" value="AdoMet_MTases"/>
    <property type="match status" value="1"/>
</dbReference>
<dbReference type="AlphaFoldDB" id="A0A4D6HC60"/>
<keyword evidence="3" id="KW-1185">Reference proteome</keyword>
<evidence type="ECO:0000313" key="3">
    <source>
        <dbReference type="Proteomes" id="UP000296706"/>
    </source>
</evidence>
<dbReference type="InterPro" id="IPR013216">
    <property type="entry name" value="Methyltransf_11"/>
</dbReference>